<protein>
    <recommendedName>
        <fullName evidence="5">YD repeat-containing protein</fullName>
    </recommendedName>
</protein>
<evidence type="ECO:0000256" key="2">
    <source>
        <dbReference type="SAM" id="SignalP"/>
    </source>
</evidence>
<sequence>MKFIIILFAAAVFFTGCAGTKPIESADQPASARESSQDSSAQVSAGKAPADTRIPVQKKMFIKFSDGNLDEYITFSYDSGDVNLLSQGRYSASGALVETTEYTYRDGRLSLKVTKDETGQPRSQVSYEYDSRGNLVREILAGKNGAPLTSYDYRYDGNGNRIARTISNAAGTVLAETVYTYRNDRLVSNETKDANGRRTGSSETAYDSAGNPVSQRVFNSSGDLVRTTTYSWENGREIRSEQTAAGGQVQRREKNEYGSAGELLRKVIEDIQGQSSQIIEYEYTFRQGQPT</sequence>
<keyword evidence="2" id="KW-0732">Signal</keyword>
<evidence type="ECO:0000313" key="3">
    <source>
        <dbReference type="EMBL" id="QQO10521.1"/>
    </source>
</evidence>
<feature type="region of interest" description="Disordered" evidence="1">
    <location>
        <begin position="190"/>
        <end position="217"/>
    </location>
</feature>
<dbReference type="PROSITE" id="PS51257">
    <property type="entry name" value="PROKAR_LIPOPROTEIN"/>
    <property type="match status" value="1"/>
</dbReference>
<dbReference type="EMBL" id="CP067089">
    <property type="protein sequence ID" value="QQO10521.1"/>
    <property type="molecule type" value="Genomic_DNA"/>
</dbReference>
<dbReference type="AlphaFoldDB" id="A0A7T8BBL2"/>
<proteinExistence type="predicted"/>
<dbReference type="RefSeq" id="WP_215627825.1">
    <property type="nucleotide sequence ID" value="NZ_CP067089.2"/>
</dbReference>
<evidence type="ECO:0000313" key="4">
    <source>
        <dbReference type="Proteomes" id="UP000595917"/>
    </source>
</evidence>
<name>A0A7T8BBL2_9SPIR</name>
<organism evidence="3 4">
    <name type="scientific">Breznakiella homolactica</name>
    <dbReference type="NCBI Taxonomy" id="2798577"/>
    <lineage>
        <taxon>Bacteria</taxon>
        <taxon>Pseudomonadati</taxon>
        <taxon>Spirochaetota</taxon>
        <taxon>Spirochaetia</taxon>
        <taxon>Spirochaetales</taxon>
        <taxon>Breznakiellaceae</taxon>
        <taxon>Breznakiella</taxon>
    </lineage>
</organism>
<feature type="compositionally biased region" description="Polar residues" evidence="1">
    <location>
        <begin position="33"/>
        <end position="43"/>
    </location>
</feature>
<dbReference type="KEGG" id="bhc:JFL75_06295"/>
<dbReference type="Gene3D" id="3.90.930.1">
    <property type="match status" value="2"/>
</dbReference>
<feature type="compositionally biased region" description="Polar residues" evidence="1">
    <location>
        <begin position="198"/>
        <end position="217"/>
    </location>
</feature>
<feature type="signal peptide" evidence="2">
    <location>
        <begin position="1"/>
        <end position="18"/>
    </location>
</feature>
<reference evidence="3" key="1">
    <citation type="submission" date="2021-01" db="EMBL/GenBank/DDBJ databases">
        <title>Description of Breznakiella homolactica.</title>
        <authorList>
            <person name="Song Y."/>
            <person name="Brune A."/>
        </authorList>
    </citation>
    <scope>NUCLEOTIDE SEQUENCE</scope>
    <source>
        <strain evidence="3">RmG30</strain>
    </source>
</reference>
<feature type="chain" id="PRO_5031171376" description="YD repeat-containing protein" evidence="2">
    <location>
        <begin position="19"/>
        <end position="291"/>
    </location>
</feature>
<evidence type="ECO:0008006" key="5">
    <source>
        <dbReference type="Google" id="ProtNLM"/>
    </source>
</evidence>
<keyword evidence="4" id="KW-1185">Reference proteome</keyword>
<feature type="region of interest" description="Disordered" evidence="1">
    <location>
        <begin position="24"/>
        <end position="50"/>
    </location>
</feature>
<dbReference type="Proteomes" id="UP000595917">
    <property type="component" value="Chromosome"/>
</dbReference>
<evidence type="ECO:0000256" key="1">
    <source>
        <dbReference type="SAM" id="MobiDB-lite"/>
    </source>
</evidence>
<accession>A0A7T8BBL2</accession>
<gene>
    <name evidence="3" type="ORF">JFL75_06295</name>
</gene>